<keyword evidence="2" id="KW-1185">Reference proteome</keyword>
<dbReference type="Proteomes" id="UP001063166">
    <property type="component" value="Unassembled WGS sequence"/>
</dbReference>
<gene>
    <name evidence="1" type="ORF">LshimejAT787_0311430</name>
</gene>
<accession>A0A9P3PK38</accession>
<dbReference type="AlphaFoldDB" id="A0A9P3PK38"/>
<comment type="caution">
    <text evidence="1">The sequence shown here is derived from an EMBL/GenBank/DDBJ whole genome shotgun (WGS) entry which is preliminary data.</text>
</comment>
<evidence type="ECO:0000313" key="1">
    <source>
        <dbReference type="EMBL" id="GLB36856.1"/>
    </source>
</evidence>
<evidence type="ECO:0000313" key="2">
    <source>
        <dbReference type="Proteomes" id="UP001063166"/>
    </source>
</evidence>
<proteinExistence type="predicted"/>
<sequence length="140" mass="16054">MPEWPTDDGDNIRNWEELFRADSGDWTAHYYHLLHRLDTSCTLTARSKNLGLSGPLQSTERLEENEESSRGWMTASSQVHSALLQSRKHAFELEDTRRETAWRLPVVLGTELTTSSLSPTRTGLVEVDRNQDHREVFQSA</sequence>
<organism evidence="1 2">
    <name type="scientific">Lyophyllum shimeji</name>
    <name type="common">Hon-shimeji</name>
    <name type="synonym">Tricholoma shimeji</name>
    <dbReference type="NCBI Taxonomy" id="47721"/>
    <lineage>
        <taxon>Eukaryota</taxon>
        <taxon>Fungi</taxon>
        <taxon>Dikarya</taxon>
        <taxon>Basidiomycota</taxon>
        <taxon>Agaricomycotina</taxon>
        <taxon>Agaricomycetes</taxon>
        <taxon>Agaricomycetidae</taxon>
        <taxon>Agaricales</taxon>
        <taxon>Tricholomatineae</taxon>
        <taxon>Lyophyllaceae</taxon>
        <taxon>Lyophyllum</taxon>
    </lineage>
</organism>
<reference evidence="1" key="1">
    <citation type="submission" date="2022-07" db="EMBL/GenBank/DDBJ databases">
        <title>The genome of Lyophyllum shimeji provides insight into the initial evolution of ectomycorrhizal fungal genome.</title>
        <authorList>
            <person name="Kobayashi Y."/>
            <person name="Shibata T."/>
            <person name="Hirakawa H."/>
            <person name="Shigenobu S."/>
            <person name="Nishiyama T."/>
            <person name="Yamada A."/>
            <person name="Hasebe M."/>
            <person name="Kawaguchi M."/>
        </authorList>
    </citation>
    <scope>NUCLEOTIDE SEQUENCE</scope>
    <source>
        <strain evidence="1">AT787</strain>
    </source>
</reference>
<protein>
    <submittedName>
        <fullName evidence="1">Uncharacterized protein</fullName>
    </submittedName>
</protein>
<name>A0A9P3PK38_LYOSH</name>
<dbReference type="EMBL" id="BRPK01000003">
    <property type="protein sequence ID" value="GLB36856.1"/>
    <property type="molecule type" value="Genomic_DNA"/>
</dbReference>